<evidence type="ECO:0000313" key="3">
    <source>
        <dbReference type="Proteomes" id="UP000018958"/>
    </source>
</evidence>
<dbReference type="EMBL" id="ANIX01004927">
    <property type="protein sequence ID" value="ETO99907.1"/>
    <property type="molecule type" value="Genomic_DNA"/>
</dbReference>
<evidence type="ECO:0000256" key="1">
    <source>
        <dbReference type="SAM" id="MobiDB-lite"/>
    </source>
</evidence>
<comment type="caution">
    <text evidence="2">The sequence shown here is derived from an EMBL/GenBank/DDBJ whole genome shotgun (WGS) entry which is preliminary data.</text>
</comment>
<protein>
    <submittedName>
        <fullName evidence="2">Uncharacterized protein</fullName>
    </submittedName>
</protein>
<sequence>MDSPTSDRQLRAGNSELNYMLATLGFERDNDTDDDFVVKESLSSEEFDADDKPNTTRGEKKDDKSKGRGTAAEPPEIKSTTTVLKPYSPHKVSPPPTKKRKVW</sequence>
<evidence type="ECO:0000313" key="2">
    <source>
        <dbReference type="EMBL" id="ETO99907.1"/>
    </source>
</evidence>
<proteinExistence type="predicted"/>
<feature type="region of interest" description="Disordered" evidence="1">
    <location>
        <begin position="26"/>
        <end position="103"/>
    </location>
</feature>
<feature type="compositionally biased region" description="Basic and acidic residues" evidence="1">
    <location>
        <begin position="50"/>
        <end position="66"/>
    </location>
</feature>
<name>W2VQH0_PHYNI</name>
<organism evidence="2 3">
    <name type="scientific">Phytophthora nicotianae CJ01A1</name>
    <dbReference type="NCBI Taxonomy" id="1317063"/>
    <lineage>
        <taxon>Eukaryota</taxon>
        <taxon>Sar</taxon>
        <taxon>Stramenopiles</taxon>
        <taxon>Oomycota</taxon>
        <taxon>Peronosporomycetes</taxon>
        <taxon>Peronosporales</taxon>
        <taxon>Peronosporaceae</taxon>
        <taxon>Phytophthora</taxon>
    </lineage>
</organism>
<feature type="non-terminal residue" evidence="2">
    <location>
        <position position="103"/>
    </location>
</feature>
<accession>W2VQH0</accession>
<reference evidence="2 3" key="1">
    <citation type="submission" date="2013-11" db="EMBL/GenBank/DDBJ databases">
        <title>The Genome Sequence of Phytophthora parasitica CJ01A1.</title>
        <authorList>
            <consortium name="The Broad Institute Genomics Platform"/>
            <person name="Russ C."/>
            <person name="Tyler B."/>
            <person name="Panabieres F."/>
            <person name="Shan W."/>
            <person name="Tripathy S."/>
            <person name="Grunwald N."/>
            <person name="Machado M."/>
            <person name="Johnson C.S."/>
            <person name="Walker B."/>
            <person name="Young S.K."/>
            <person name="Zeng Q."/>
            <person name="Gargeya S."/>
            <person name="Fitzgerald M."/>
            <person name="Haas B."/>
            <person name="Abouelleil A."/>
            <person name="Allen A.W."/>
            <person name="Alvarado L."/>
            <person name="Arachchi H.M."/>
            <person name="Berlin A.M."/>
            <person name="Chapman S.B."/>
            <person name="Gainer-Dewar J."/>
            <person name="Goldberg J."/>
            <person name="Griggs A."/>
            <person name="Gujja S."/>
            <person name="Hansen M."/>
            <person name="Howarth C."/>
            <person name="Imamovic A."/>
            <person name="Ireland A."/>
            <person name="Larimer J."/>
            <person name="McCowan C."/>
            <person name="Murphy C."/>
            <person name="Pearson M."/>
            <person name="Poon T.W."/>
            <person name="Priest M."/>
            <person name="Roberts A."/>
            <person name="Saif S."/>
            <person name="Shea T."/>
            <person name="Sisk P."/>
            <person name="Sykes S."/>
            <person name="Wortman J."/>
            <person name="Nusbaum C."/>
            <person name="Birren B."/>
        </authorList>
    </citation>
    <scope>NUCLEOTIDE SEQUENCE [LARGE SCALE GENOMIC DNA]</scope>
    <source>
        <strain evidence="2 3">CJ01A1</strain>
    </source>
</reference>
<dbReference type="Proteomes" id="UP000018958">
    <property type="component" value="Unassembled WGS sequence"/>
</dbReference>
<gene>
    <name evidence="2" type="ORF">F441_22669</name>
</gene>
<dbReference type="AlphaFoldDB" id="W2VQH0"/>